<organism evidence="1 2">
    <name type="scientific">Pleuronectes platessa</name>
    <name type="common">European plaice</name>
    <dbReference type="NCBI Taxonomy" id="8262"/>
    <lineage>
        <taxon>Eukaryota</taxon>
        <taxon>Metazoa</taxon>
        <taxon>Chordata</taxon>
        <taxon>Craniata</taxon>
        <taxon>Vertebrata</taxon>
        <taxon>Euteleostomi</taxon>
        <taxon>Actinopterygii</taxon>
        <taxon>Neopterygii</taxon>
        <taxon>Teleostei</taxon>
        <taxon>Neoteleostei</taxon>
        <taxon>Acanthomorphata</taxon>
        <taxon>Carangaria</taxon>
        <taxon>Pleuronectiformes</taxon>
        <taxon>Pleuronectoidei</taxon>
        <taxon>Pleuronectidae</taxon>
        <taxon>Pleuronectes</taxon>
    </lineage>
</organism>
<reference evidence="1" key="1">
    <citation type="submission" date="2020-03" db="EMBL/GenBank/DDBJ databases">
        <authorList>
            <person name="Weist P."/>
        </authorList>
    </citation>
    <scope>NUCLEOTIDE SEQUENCE</scope>
</reference>
<evidence type="ECO:0000313" key="1">
    <source>
        <dbReference type="EMBL" id="CAB1421539.1"/>
    </source>
</evidence>
<gene>
    <name evidence="1" type="ORF">PLEPLA_LOCUS9425</name>
</gene>
<proteinExistence type="predicted"/>
<dbReference type="EMBL" id="CADEAL010000529">
    <property type="protein sequence ID" value="CAB1421539.1"/>
    <property type="molecule type" value="Genomic_DNA"/>
</dbReference>
<protein>
    <submittedName>
        <fullName evidence="1">Uncharacterized protein</fullName>
    </submittedName>
</protein>
<sequence length="113" mass="13288">MEEEEEEEEDAAVAPVVHMVCNAPRALHRWFRRRVCRVRFIMCVRQTVYEDRHHLPPNQYIERVTFNNKRRKQNRGLTGAERSASGVNSWAPARLRIALCYAERRGVALRCPV</sequence>
<evidence type="ECO:0000313" key="2">
    <source>
        <dbReference type="Proteomes" id="UP001153269"/>
    </source>
</evidence>
<dbReference type="Proteomes" id="UP001153269">
    <property type="component" value="Unassembled WGS sequence"/>
</dbReference>
<name>A0A9N7TYS0_PLEPL</name>
<dbReference type="AlphaFoldDB" id="A0A9N7TYS0"/>
<accession>A0A9N7TYS0</accession>
<comment type="caution">
    <text evidence="1">The sequence shown here is derived from an EMBL/GenBank/DDBJ whole genome shotgun (WGS) entry which is preliminary data.</text>
</comment>
<keyword evidence="2" id="KW-1185">Reference proteome</keyword>